<dbReference type="PANTHER" id="PTHR48069">
    <property type="entry name" value="DIHYDROFOLATE REDUCTASE"/>
    <property type="match status" value="1"/>
</dbReference>
<dbReference type="InterPro" id="IPR024072">
    <property type="entry name" value="DHFR-like_dom_sf"/>
</dbReference>
<dbReference type="GO" id="GO:0006730">
    <property type="term" value="P:one-carbon metabolic process"/>
    <property type="evidence" value="ECO:0007669"/>
    <property type="project" value="UniProtKB-KW"/>
</dbReference>
<comment type="function">
    <text evidence="7">Key enzyme in folate metabolism. Catalyzes an essential reaction for de novo glycine and purine synthesis, and for DNA precursor synthesis.</text>
</comment>
<comment type="similarity">
    <text evidence="2">Belongs to the dihydrofolate reductase family.</text>
</comment>
<dbReference type="Gene3D" id="3.40.430.10">
    <property type="entry name" value="Dihydrofolate Reductase, subunit A"/>
    <property type="match status" value="1"/>
</dbReference>
<reference evidence="9 10" key="1">
    <citation type="submission" date="2019-02" db="EMBL/GenBank/DDBJ databases">
        <title>Deep-cultivation of Planctomycetes and their phenomic and genomic characterization uncovers novel biology.</title>
        <authorList>
            <person name="Wiegand S."/>
            <person name="Jogler M."/>
            <person name="Boedeker C."/>
            <person name="Pinto D."/>
            <person name="Vollmers J."/>
            <person name="Rivas-Marin E."/>
            <person name="Kohn T."/>
            <person name="Peeters S.H."/>
            <person name="Heuer A."/>
            <person name="Rast P."/>
            <person name="Oberbeckmann S."/>
            <person name="Bunk B."/>
            <person name="Jeske O."/>
            <person name="Meyerdierks A."/>
            <person name="Storesund J.E."/>
            <person name="Kallscheuer N."/>
            <person name="Luecker S."/>
            <person name="Lage O.M."/>
            <person name="Pohl T."/>
            <person name="Merkel B.J."/>
            <person name="Hornburger P."/>
            <person name="Mueller R.-W."/>
            <person name="Bruemmer F."/>
            <person name="Labrenz M."/>
            <person name="Spormann A.M."/>
            <person name="Op den Camp H."/>
            <person name="Overmann J."/>
            <person name="Amann R."/>
            <person name="Jetten M.S.M."/>
            <person name="Mascher T."/>
            <person name="Medema M.H."/>
            <person name="Devos D.P."/>
            <person name="Kaster A.-K."/>
            <person name="Ovreas L."/>
            <person name="Rohde M."/>
            <person name="Galperin M.Y."/>
            <person name="Jogler C."/>
        </authorList>
    </citation>
    <scope>NUCLEOTIDE SEQUENCE [LARGE SCALE GENOMIC DNA]</scope>
    <source>
        <strain evidence="9 10">Q31a</strain>
    </source>
</reference>
<feature type="domain" description="DHFR" evidence="8">
    <location>
        <begin position="1"/>
        <end position="162"/>
    </location>
</feature>
<dbReference type="PANTHER" id="PTHR48069:SF3">
    <property type="entry name" value="DIHYDROFOLATE REDUCTASE"/>
    <property type="match status" value="1"/>
</dbReference>
<dbReference type="Pfam" id="PF00186">
    <property type="entry name" value="DHFR_1"/>
    <property type="match status" value="1"/>
</dbReference>
<dbReference type="EC" id="1.5.1.3" evidence="3"/>
<dbReference type="GO" id="GO:0050661">
    <property type="term" value="F:NADP binding"/>
    <property type="evidence" value="ECO:0007669"/>
    <property type="project" value="InterPro"/>
</dbReference>
<dbReference type="GO" id="GO:0046655">
    <property type="term" value="P:folic acid metabolic process"/>
    <property type="evidence" value="ECO:0007669"/>
    <property type="project" value="TreeGrafter"/>
</dbReference>
<dbReference type="GO" id="GO:0046452">
    <property type="term" value="P:dihydrofolate metabolic process"/>
    <property type="evidence" value="ECO:0007669"/>
    <property type="project" value="TreeGrafter"/>
</dbReference>
<gene>
    <name evidence="9" type="primary">dfrA_1</name>
    <name evidence="9" type="ORF">Q31a_27830</name>
</gene>
<dbReference type="KEGG" id="ahel:Q31a_27830"/>
<accession>A0A518G7A0</accession>
<protein>
    <recommendedName>
        <fullName evidence="3">dihydrofolate reductase</fullName>
        <ecNumber evidence="3">1.5.1.3</ecNumber>
    </recommendedName>
</protein>
<keyword evidence="5" id="KW-0521">NADP</keyword>
<dbReference type="GO" id="GO:0046654">
    <property type="term" value="P:tetrahydrofolate biosynthetic process"/>
    <property type="evidence" value="ECO:0007669"/>
    <property type="project" value="UniProtKB-UniPathway"/>
</dbReference>
<dbReference type="EMBL" id="CP036298">
    <property type="protein sequence ID" value="QDV24465.1"/>
    <property type="molecule type" value="Genomic_DNA"/>
</dbReference>
<sequence length="162" mass="18124">MIIISAMTESRVIGLGTGMPWEVPEEYAQYLNFVRGQTVIMGRRTYEIFGQDLDRSQIIVVSRSLQSAEAQIASSFPAAVELARLRKRTVFVAGGSSIYQAALPLADAMYLSTIKGEYEGDVYFPEFGPNQWLLAEERDEGSYIFRNFLRPGTSPRAEGDPR</sequence>
<evidence type="ECO:0000256" key="4">
    <source>
        <dbReference type="ARBA" id="ARBA00022563"/>
    </source>
</evidence>
<dbReference type="AlphaFoldDB" id="A0A518G7A0"/>
<dbReference type="PRINTS" id="PR00070">
    <property type="entry name" value="DHFR"/>
</dbReference>
<evidence type="ECO:0000256" key="7">
    <source>
        <dbReference type="ARBA" id="ARBA00025067"/>
    </source>
</evidence>
<keyword evidence="10" id="KW-1185">Reference proteome</keyword>
<evidence type="ECO:0000256" key="1">
    <source>
        <dbReference type="ARBA" id="ARBA00004903"/>
    </source>
</evidence>
<dbReference type="InterPro" id="IPR012259">
    <property type="entry name" value="DHFR"/>
</dbReference>
<dbReference type="SUPFAM" id="SSF53597">
    <property type="entry name" value="Dihydrofolate reductase-like"/>
    <property type="match status" value="1"/>
</dbReference>
<evidence type="ECO:0000259" key="8">
    <source>
        <dbReference type="PROSITE" id="PS51330"/>
    </source>
</evidence>
<dbReference type="GO" id="GO:0004146">
    <property type="term" value="F:dihydrofolate reductase activity"/>
    <property type="evidence" value="ECO:0007669"/>
    <property type="project" value="UniProtKB-EC"/>
</dbReference>
<dbReference type="UniPathway" id="UPA00077">
    <property type="reaction ID" value="UER00158"/>
</dbReference>
<keyword evidence="4" id="KW-0554">One-carbon metabolism</keyword>
<comment type="pathway">
    <text evidence="1">Cofactor biosynthesis; tetrahydrofolate biosynthesis; 5,6,7,8-tetrahydrofolate from 7,8-dihydrofolate: step 1/1.</text>
</comment>
<evidence type="ECO:0000256" key="3">
    <source>
        <dbReference type="ARBA" id="ARBA00012856"/>
    </source>
</evidence>
<evidence type="ECO:0000313" key="10">
    <source>
        <dbReference type="Proteomes" id="UP000318017"/>
    </source>
</evidence>
<dbReference type="CDD" id="cd00209">
    <property type="entry name" value="DHFR"/>
    <property type="match status" value="1"/>
</dbReference>
<dbReference type="Proteomes" id="UP000318017">
    <property type="component" value="Chromosome"/>
</dbReference>
<evidence type="ECO:0000256" key="6">
    <source>
        <dbReference type="ARBA" id="ARBA00023002"/>
    </source>
</evidence>
<dbReference type="GO" id="GO:0005829">
    <property type="term" value="C:cytosol"/>
    <property type="evidence" value="ECO:0007669"/>
    <property type="project" value="TreeGrafter"/>
</dbReference>
<dbReference type="PROSITE" id="PS51330">
    <property type="entry name" value="DHFR_2"/>
    <property type="match status" value="1"/>
</dbReference>
<evidence type="ECO:0000313" key="9">
    <source>
        <dbReference type="EMBL" id="QDV24465.1"/>
    </source>
</evidence>
<organism evidence="9 10">
    <name type="scientific">Aureliella helgolandensis</name>
    <dbReference type="NCBI Taxonomy" id="2527968"/>
    <lineage>
        <taxon>Bacteria</taxon>
        <taxon>Pseudomonadati</taxon>
        <taxon>Planctomycetota</taxon>
        <taxon>Planctomycetia</taxon>
        <taxon>Pirellulales</taxon>
        <taxon>Pirellulaceae</taxon>
        <taxon>Aureliella</taxon>
    </lineage>
</organism>
<dbReference type="InterPro" id="IPR001796">
    <property type="entry name" value="DHFR_dom"/>
</dbReference>
<name>A0A518G7A0_9BACT</name>
<evidence type="ECO:0000256" key="2">
    <source>
        <dbReference type="ARBA" id="ARBA00009539"/>
    </source>
</evidence>
<keyword evidence="6 9" id="KW-0560">Oxidoreductase</keyword>
<proteinExistence type="inferred from homology"/>
<evidence type="ECO:0000256" key="5">
    <source>
        <dbReference type="ARBA" id="ARBA00022857"/>
    </source>
</evidence>